<dbReference type="AlphaFoldDB" id="A0A3A8AN78"/>
<accession>A0A3A8AN78</accession>
<reference evidence="2 3" key="1">
    <citation type="journal article" date="2018" name="Int. J. Syst. Bacteriol.">
        <title>Oceaniradius stylonemae gen. nov., sp. nov., isolated from a red alga, Stylonema cornu-cervi.</title>
        <authorList>
            <person name="Jeong S."/>
        </authorList>
    </citation>
    <scope>NUCLEOTIDE SEQUENCE [LARGE SCALE GENOMIC DNA]</scope>
    <source>
        <strain evidence="2 3">StC1</strain>
    </source>
</reference>
<keyword evidence="1" id="KW-0812">Transmembrane</keyword>
<comment type="caution">
    <text evidence="2">The sequence shown here is derived from an EMBL/GenBank/DDBJ whole genome shotgun (WGS) entry which is preliminary data.</text>
</comment>
<keyword evidence="1" id="KW-1133">Transmembrane helix</keyword>
<sequence>MESYNFWQDLFDTYQSLSDWMKTLWLIVPPAFALGALWIGLDYRLKSRSAAPTGDGTLAYTVFADQTGIWRIHAHQGAEAVADERPEATVLPLPGIHPHTLPKKPSSDI</sequence>
<evidence type="ECO:0000313" key="2">
    <source>
        <dbReference type="EMBL" id="RKF07151.1"/>
    </source>
</evidence>
<dbReference type="EMBL" id="QFWV02000004">
    <property type="protein sequence ID" value="RKF07151.1"/>
    <property type="molecule type" value="Genomic_DNA"/>
</dbReference>
<feature type="transmembrane region" description="Helical" evidence="1">
    <location>
        <begin position="20"/>
        <end position="41"/>
    </location>
</feature>
<dbReference type="Proteomes" id="UP000246132">
    <property type="component" value="Unassembled WGS sequence"/>
</dbReference>
<dbReference type="OrthoDB" id="8117308at2"/>
<name>A0A3A8AN78_9HYPH</name>
<proteinExistence type="predicted"/>
<evidence type="ECO:0000256" key="1">
    <source>
        <dbReference type="SAM" id="Phobius"/>
    </source>
</evidence>
<evidence type="ECO:0000313" key="3">
    <source>
        <dbReference type="Proteomes" id="UP000246132"/>
    </source>
</evidence>
<organism evidence="2 3">
    <name type="scientific">Oceaniradius stylonematis</name>
    <dbReference type="NCBI Taxonomy" id="2184161"/>
    <lineage>
        <taxon>Bacteria</taxon>
        <taxon>Pseudomonadati</taxon>
        <taxon>Pseudomonadota</taxon>
        <taxon>Alphaproteobacteria</taxon>
        <taxon>Hyphomicrobiales</taxon>
        <taxon>Ahrensiaceae</taxon>
        <taxon>Oceaniradius</taxon>
    </lineage>
</organism>
<dbReference type="RefSeq" id="WP_109766921.1">
    <property type="nucleotide sequence ID" value="NZ_QFWV02000004.1"/>
</dbReference>
<protein>
    <submittedName>
        <fullName evidence="2">Uncharacterized protein</fullName>
    </submittedName>
</protein>
<keyword evidence="3" id="KW-1185">Reference proteome</keyword>
<keyword evidence="1" id="KW-0472">Membrane</keyword>
<gene>
    <name evidence="2" type="ORF">DEM25_004710</name>
</gene>